<reference evidence="5 6" key="1">
    <citation type="submission" date="2016-11" db="EMBL/GenBank/DDBJ databases">
        <authorList>
            <person name="Jaros S."/>
            <person name="Januszkiewicz K."/>
            <person name="Wedrychowicz H."/>
        </authorList>
    </citation>
    <scope>NUCLEOTIDE SEQUENCE [LARGE SCALE GENOMIC DNA]</scope>
    <source>
        <strain evidence="5 6">DSM 21758</strain>
    </source>
</reference>
<evidence type="ECO:0000256" key="2">
    <source>
        <dbReference type="ARBA" id="ARBA00023125"/>
    </source>
</evidence>
<feature type="domain" description="HTH gntR-type" evidence="4">
    <location>
        <begin position="11"/>
        <end position="79"/>
    </location>
</feature>
<dbReference type="OrthoDB" id="9801546at2"/>
<dbReference type="AlphaFoldDB" id="A0A1M6EDI4"/>
<dbReference type="Gene3D" id="1.10.10.10">
    <property type="entry name" value="Winged helix-like DNA-binding domain superfamily/Winged helix DNA-binding domain"/>
    <property type="match status" value="1"/>
</dbReference>
<proteinExistence type="predicted"/>
<sequence>MDIIISNSSGVAIYEQIVRQIETQIISGDLKEGEPLPSIRNLAQQLRISVITTKRAYEELERSGFIETVKGKGSFVAIKNKDMIREMRMKKVEEYITKAIDEGKSIGLSKEEIKEFVDVIYEEF</sequence>
<evidence type="ECO:0000259" key="4">
    <source>
        <dbReference type="PROSITE" id="PS50949"/>
    </source>
</evidence>
<evidence type="ECO:0000256" key="1">
    <source>
        <dbReference type="ARBA" id="ARBA00023015"/>
    </source>
</evidence>
<dbReference type="PROSITE" id="PS50949">
    <property type="entry name" value="HTH_GNTR"/>
    <property type="match status" value="1"/>
</dbReference>
<dbReference type="Pfam" id="PF00392">
    <property type="entry name" value="GntR"/>
    <property type="match status" value="1"/>
</dbReference>
<keyword evidence="2" id="KW-0238">DNA-binding</keyword>
<dbReference type="GO" id="GO:0003700">
    <property type="term" value="F:DNA-binding transcription factor activity"/>
    <property type="evidence" value="ECO:0007669"/>
    <property type="project" value="InterPro"/>
</dbReference>
<name>A0A1M6EDI4_9CLOT</name>
<keyword evidence="1" id="KW-0805">Transcription regulation</keyword>
<dbReference type="PANTHER" id="PTHR38445">
    <property type="entry name" value="HTH-TYPE TRANSCRIPTIONAL REPRESSOR YTRA"/>
    <property type="match status" value="1"/>
</dbReference>
<dbReference type="InterPro" id="IPR036390">
    <property type="entry name" value="WH_DNA-bd_sf"/>
</dbReference>
<evidence type="ECO:0000256" key="3">
    <source>
        <dbReference type="ARBA" id="ARBA00023163"/>
    </source>
</evidence>
<dbReference type="InterPro" id="IPR036388">
    <property type="entry name" value="WH-like_DNA-bd_sf"/>
</dbReference>
<dbReference type="GO" id="GO:0003677">
    <property type="term" value="F:DNA binding"/>
    <property type="evidence" value="ECO:0007669"/>
    <property type="project" value="UniProtKB-KW"/>
</dbReference>
<dbReference type="InterPro" id="IPR000524">
    <property type="entry name" value="Tscrpt_reg_HTH_GntR"/>
</dbReference>
<gene>
    <name evidence="5" type="ORF">SAMN02745163_00824</name>
</gene>
<dbReference type="EMBL" id="FQZB01000005">
    <property type="protein sequence ID" value="SHI83388.1"/>
    <property type="molecule type" value="Genomic_DNA"/>
</dbReference>
<keyword evidence="6" id="KW-1185">Reference proteome</keyword>
<dbReference type="STRING" id="1121302.SAMN02745163_00824"/>
<dbReference type="SUPFAM" id="SSF46785">
    <property type="entry name" value="Winged helix' DNA-binding domain"/>
    <property type="match status" value="1"/>
</dbReference>
<keyword evidence="3" id="KW-0804">Transcription</keyword>
<dbReference type="PANTHER" id="PTHR38445:SF7">
    <property type="entry name" value="GNTR-FAMILY TRANSCRIPTIONAL REGULATOR"/>
    <property type="match status" value="1"/>
</dbReference>
<dbReference type="SMART" id="SM00345">
    <property type="entry name" value="HTH_GNTR"/>
    <property type="match status" value="1"/>
</dbReference>
<evidence type="ECO:0000313" key="5">
    <source>
        <dbReference type="EMBL" id="SHI83388.1"/>
    </source>
</evidence>
<organism evidence="5 6">
    <name type="scientific">Clostridium cavendishii DSM 21758</name>
    <dbReference type="NCBI Taxonomy" id="1121302"/>
    <lineage>
        <taxon>Bacteria</taxon>
        <taxon>Bacillati</taxon>
        <taxon>Bacillota</taxon>
        <taxon>Clostridia</taxon>
        <taxon>Eubacteriales</taxon>
        <taxon>Clostridiaceae</taxon>
        <taxon>Clostridium</taxon>
    </lineage>
</organism>
<dbReference type="RefSeq" id="WP_072985414.1">
    <property type="nucleotide sequence ID" value="NZ_FQZB01000005.1"/>
</dbReference>
<protein>
    <submittedName>
        <fullName evidence="5">GntR family transcriptional regulator</fullName>
    </submittedName>
</protein>
<dbReference type="CDD" id="cd07377">
    <property type="entry name" value="WHTH_GntR"/>
    <property type="match status" value="1"/>
</dbReference>
<accession>A0A1M6EDI4</accession>
<dbReference type="Proteomes" id="UP000184310">
    <property type="component" value="Unassembled WGS sequence"/>
</dbReference>
<evidence type="ECO:0000313" key="6">
    <source>
        <dbReference type="Proteomes" id="UP000184310"/>
    </source>
</evidence>